<evidence type="ECO:0000313" key="3">
    <source>
        <dbReference type="Proteomes" id="UP001501436"/>
    </source>
</evidence>
<dbReference type="Proteomes" id="UP001501436">
    <property type="component" value="Unassembled WGS sequence"/>
</dbReference>
<dbReference type="PROSITE" id="PS51257">
    <property type="entry name" value="PROKAR_LIPOPROTEIN"/>
    <property type="match status" value="1"/>
</dbReference>
<dbReference type="EMBL" id="BAABJI010000002">
    <property type="protein sequence ID" value="GAA4922035.1"/>
    <property type="molecule type" value="Genomic_DNA"/>
</dbReference>
<accession>A0ABP9FY10</accession>
<protein>
    <recommendedName>
        <fullName evidence="1">SnoaL-like domain-containing protein</fullName>
    </recommendedName>
</protein>
<name>A0ABP9FY10_9SPHI</name>
<feature type="domain" description="SnoaL-like" evidence="1">
    <location>
        <begin position="30"/>
        <end position="133"/>
    </location>
</feature>
<reference evidence="3" key="1">
    <citation type="journal article" date="2019" name="Int. J. Syst. Evol. Microbiol.">
        <title>The Global Catalogue of Microorganisms (GCM) 10K type strain sequencing project: providing services to taxonomists for standard genome sequencing and annotation.</title>
        <authorList>
            <consortium name="The Broad Institute Genomics Platform"/>
            <consortium name="The Broad Institute Genome Sequencing Center for Infectious Disease"/>
            <person name="Wu L."/>
            <person name="Ma J."/>
        </authorList>
    </citation>
    <scope>NUCLEOTIDE SEQUENCE [LARGE SCALE GENOMIC DNA]</scope>
    <source>
        <strain evidence="3">JCM 18283</strain>
    </source>
</reference>
<evidence type="ECO:0000313" key="2">
    <source>
        <dbReference type="EMBL" id="GAA4922035.1"/>
    </source>
</evidence>
<dbReference type="InterPro" id="IPR037401">
    <property type="entry name" value="SnoaL-like"/>
</dbReference>
<keyword evidence="3" id="KW-1185">Reference proteome</keyword>
<proteinExistence type="predicted"/>
<comment type="caution">
    <text evidence="2">The sequence shown here is derived from an EMBL/GenBank/DDBJ whole genome shotgun (WGS) entry which is preliminary data.</text>
</comment>
<sequence>MKIKTLFVFALALSACGKPDDKREANARAVKSMFAAFNRHDWTAMAGHYADTAGFLDPSLGTTYVKMTHAETAAKYAAMQKMFPDIKDDVNAIHAGDSVVVVEFTSSGTPAGGEKWHLPICSVLTFNNEGKIVKDATYYDNKE</sequence>
<organism evidence="2 3">
    <name type="scientific">Mucilaginibacter defluvii</name>
    <dbReference type="NCBI Taxonomy" id="1196019"/>
    <lineage>
        <taxon>Bacteria</taxon>
        <taxon>Pseudomonadati</taxon>
        <taxon>Bacteroidota</taxon>
        <taxon>Sphingobacteriia</taxon>
        <taxon>Sphingobacteriales</taxon>
        <taxon>Sphingobacteriaceae</taxon>
        <taxon>Mucilaginibacter</taxon>
    </lineage>
</organism>
<dbReference type="Gene3D" id="3.10.450.50">
    <property type="match status" value="1"/>
</dbReference>
<dbReference type="Pfam" id="PF12680">
    <property type="entry name" value="SnoaL_2"/>
    <property type="match status" value="1"/>
</dbReference>
<dbReference type="RefSeq" id="WP_345331782.1">
    <property type="nucleotide sequence ID" value="NZ_BAABJI010000002.1"/>
</dbReference>
<dbReference type="InterPro" id="IPR032710">
    <property type="entry name" value="NTF2-like_dom_sf"/>
</dbReference>
<evidence type="ECO:0000259" key="1">
    <source>
        <dbReference type="Pfam" id="PF12680"/>
    </source>
</evidence>
<dbReference type="SUPFAM" id="SSF54427">
    <property type="entry name" value="NTF2-like"/>
    <property type="match status" value="1"/>
</dbReference>
<gene>
    <name evidence="2" type="ORF">GCM10023313_27440</name>
</gene>